<protein>
    <recommendedName>
        <fullName evidence="3">Telomere length regulation protein conserved domain-containing protein</fullName>
    </recommendedName>
</protein>
<dbReference type="Pfam" id="PF10193">
    <property type="entry name" value="Telomere_reg-2"/>
    <property type="match status" value="1"/>
</dbReference>
<evidence type="ECO:0000313" key="4">
    <source>
        <dbReference type="EMBL" id="QRC98278.1"/>
    </source>
</evidence>
<dbReference type="VEuPathDB" id="FungiDB:JI435_043570"/>
<organism evidence="4 5">
    <name type="scientific">Phaeosphaeria nodorum (strain SN15 / ATCC MYA-4574 / FGSC 10173)</name>
    <name type="common">Glume blotch fungus</name>
    <name type="synonym">Parastagonospora nodorum</name>
    <dbReference type="NCBI Taxonomy" id="321614"/>
    <lineage>
        <taxon>Eukaryota</taxon>
        <taxon>Fungi</taxon>
        <taxon>Dikarya</taxon>
        <taxon>Ascomycota</taxon>
        <taxon>Pezizomycotina</taxon>
        <taxon>Dothideomycetes</taxon>
        <taxon>Pleosporomycetidae</taxon>
        <taxon>Pleosporales</taxon>
        <taxon>Pleosporineae</taxon>
        <taxon>Phaeosphaeriaceae</taxon>
        <taxon>Parastagonospora</taxon>
    </lineage>
</organism>
<dbReference type="InterPro" id="IPR051970">
    <property type="entry name" value="TEL2_Regulation"/>
</dbReference>
<evidence type="ECO:0000259" key="3">
    <source>
        <dbReference type="Pfam" id="PF10193"/>
    </source>
</evidence>
<dbReference type="AlphaFoldDB" id="A0A7U2I1D9"/>
<dbReference type="Proteomes" id="UP000663193">
    <property type="component" value="Chromosome 8"/>
</dbReference>
<gene>
    <name evidence="4" type="ORF">JI435_043570</name>
</gene>
<evidence type="ECO:0000313" key="5">
    <source>
        <dbReference type="Proteomes" id="UP000663193"/>
    </source>
</evidence>
<sequence length="950" mass="105332">MTDFLTAVSTKNVKAPEPQLHEIKSLSIQDAVHIDSANSALEALKSQPSQETVTNALKYMTSDGFSLLLPEPLNASIAHQLVSDTLPNYWRPLRKSPLAKSFARILRNPTGLGHIITRLRSLVADSRQKRSAGEAQNQAENIEDLLGVLEVTLHADDTSSLVLRDTEAHGRTETKKKLIWREYLSQTASGRIISITAEAEDVLKSKGTSRIASWLADGNAYADWLGRNIAFMLREVSNSENGISKSAVVDLCSKALTLGYTDRVISSLTSSLLESDSAALLAAFLPRLKPYEQRKYLEAVIIFIVKQYFPADIVQREDEPIPMSKDVSGVASLLHMLTRENESLRDHLVSILTRSTIPSLDDSLAARRSVMAALAPDKDRLHTLLENCIKMFGDPVFIKHVPVLQQEALAQNLALCAGYVQRDQPMFLTMMAKSSYHINGMSNRISATSARTRFLGIATGIAISKMTDKPELQLRFELEDADANEAKWYERLTNVNDILGSISDLKTATRGGAVVEPSKKKARKPEGISKPSITEIQGPRIVEVLSGSEDEDDDLMVYEKPDSDPEDEDDDPTVVTRNKPTAPVYIRDLIAGLRDQENYDRHTLALSTAASLIRRKAAFGTEVTDHLDELATILTGLQDNLELEDFAQQRQQALIAVLLAKPAQMAQWFARSFFSGDYSLTQRIAMLTTLGLGARDLAGFKDSSTENLLPPAASFPSKQLPPHLHKMYAENKDPNPVAKISSSMAREMLSPLASQAADQLSGPNILKVRTFSSRMEVAKKRQKPIPNALAQIVAENFFFPLTGRWWLQVRSSSDSLYASKHLLPPFLQTLSLLLNASGPNTLALPQMTREYWDLLLSVRGLASKDKQVLNALLFGFLMVLETNENKERIATDQGKELMETQAWVKMVFENLGTGSEEDERVRVLAAGVVVRCQEVVEKYQRRMAGAMMDY</sequence>
<evidence type="ECO:0000256" key="1">
    <source>
        <dbReference type="ARBA" id="ARBA00006133"/>
    </source>
</evidence>
<proteinExistence type="inferred from homology"/>
<dbReference type="PANTHER" id="PTHR15830">
    <property type="entry name" value="TELOMERE LENGTH REGULATION PROTEIN TEL2 FAMILY MEMBER"/>
    <property type="match status" value="1"/>
</dbReference>
<comment type="similarity">
    <text evidence="1">Belongs to the TEL2 family.</text>
</comment>
<dbReference type="InterPro" id="IPR038528">
    <property type="entry name" value="TEL2_C_sf"/>
</dbReference>
<evidence type="ECO:0000256" key="2">
    <source>
        <dbReference type="SAM" id="MobiDB-lite"/>
    </source>
</evidence>
<dbReference type="PANTHER" id="PTHR15830:SF10">
    <property type="entry name" value="TELOMERE LENGTH REGULATION PROTEIN TEL2 HOMOLOG"/>
    <property type="match status" value="1"/>
</dbReference>
<accession>A0A7U2I1D9</accession>
<dbReference type="EMBL" id="CP069030">
    <property type="protein sequence ID" value="QRC98278.1"/>
    <property type="molecule type" value="Genomic_DNA"/>
</dbReference>
<dbReference type="InterPro" id="IPR019337">
    <property type="entry name" value="Telomere_length_regulation_dom"/>
</dbReference>
<reference evidence="5" key="1">
    <citation type="journal article" date="2021" name="BMC Genomics">
        <title>Chromosome-level genome assembly and manually-curated proteome of model necrotroph Parastagonospora nodorum Sn15 reveals a genome-wide trove of candidate effector homologs, and redundancy of virulence-related functions within an accessory chromosome.</title>
        <authorList>
            <person name="Bertazzoni S."/>
            <person name="Jones D.A.B."/>
            <person name="Phan H.T."/>
            <person name="Tan K.-C."/>
            <person name="Hane J.K."/>
        </authorList>
    </citation>
    <scope>NUCLEOTIDE SEQUENCE [LARGE SCALE GENOMIC DNA]</scope>
    <source>
        <strain evidence="5">SN15 / ATCC MYA-4574 / FGSC 10173)</strain>
    </source>
</reference>
<dbReference type="OrthoDB" id="10258062at2759"/>
<dbReference type="Gene3D" id="1.25.40.720">
    <property type="entry name" value="Telomere length regulation protein 2, C-terminal domain"/>
    <property type="match status" value="2"/>
</dbReference>
<feature type="domain" description="Telomere length regulation protein conserved" evidence="3">
    <location>
        <begin position="583"/>
        <end position="694"/>
    </location>
</feature>
<dbReference type="FunFam" id="1.25.40.720:FF:000007">
    <property type="entry name" value="WGS project CABT00000000 data, contig 2.6"/>
    <property type="match status" value="1"/>
</dbReference>
<feature type="region of interest" description="Disordered" evidence="2">
    <location>
        <begin position="551"/>
        <end position="578"/>
    </location>
</feature>
<keyword evidence="5" id="KW-1185">Reference proteome</keyword>
<dbReference type="FunFam" id="1.25.40.720:FF:000004">
    <property type="entry name" value="WGS project CABT00000000 data, contig 2.6"/>
    <property type="match status" value="1"/>
</dbReference>
<name>A0A7U2I1D9_PHANO</name>